<dbReference type="GO" id="GO:0008703">
    <property type="term" value="F:5-amino-6-(5-phosphoribosylamino)uracil reductase activity"/>
    <property type="evidence" value="ECO:0007669"/>
    <property type="project" value="UniProtKB-EC"/>
</dbReference>
<feature type="binding site" evidence="16">
    <location>
        <position position="58"/>
    </location>
    <ligand>
        <name>Zn(2+)</name>
        <dbReference type="ChEBI" id="CHEBI:29105"/>
        <note>catalytic</note>
    </ligand>
</feature>
<comment type="pathway">
    <text evidence="2 13">Cofactor biosynthesis; riboflavin biosynthesis; 5-amino-6-(D-ribitylamino)uracil from GTP: step 2/4.</text>
</comment>
<feature type="binding site" evidence="16">
    <location>
        <position position="92"/>
    </location>
    <ligand>
        <name>Zn(2+)</name>
        <dbReference type="ChEBI" id="CHEBI:29105"/>
        <note>catalytic</note>
    </ligand>
</feature>
<evidence type="ECO:0000256" key="9">
    <source>
        <dbReference type="ARBA" id="ARBA00022833"/>
    </source>
</evidence>
<feature type="binding site" evidence="15">
    <location>
        <position position="178"/>
    </location>
    <ligand>
        <name>NADP(+)</name>
        <dbReference type="ChEBI" id="CHEBI:58349"/>
    </ligand>
</feature>
<accession>A0A1E2VBH9</accession>
<evidence type="ECO:0000256" key="16">
    <source>
        <dbReference type="PIRSR" id="PIRSR006769-3"/>
    </source>
</evidence>
<dbReference type="Gene3D" id="3.40.140.10">
    <property type="entry name" value="Cytidine Deaminase, domain 2"/>
    <property type="match status" value="1"/>
</dbReference>
<feature type="binding site" evidence="15">
    <location>
        <position position="239"/>
    </location>
    <ligand>
        <name>NADP(+)</name>
        <dbReference type="ChEBI" id="CHEBI:58349"/>
    </ligand>
</feature>
<evidence type="ECO:0000256" key="3">
    <source>
        <dbReference type="ARBA" id="ARBA00004910"/>
    </source>
</evidence>
<dbReference type="Pfam" id="PF00383">
    <property type="entry name" value="dCMP_cyt_deam_1"/>
    <property type="match status" value="1"/>
</dbReference>
<keyword evidence="7 13" id="KW-0479">Metal-binding</keyword>
<feature type="domain" description="CMP/dCMP-type deaminase" evidence="17">
    <location>
        <begin position="7"/>
        <end position="131"/>
    </location>
</feature>
<protein>
    <recommendedName>
        <fullName evidence="13">Riboflavin biosynthesis protein RibD</fullName>
    </recommendedName>
    <domain>
        <recommendedName>
            <fullName evidence="13">Diaminohydroxyphosphoribosylaminopyrimidine deaminase</fullName>
            <shortName evidence="13">DRAP deaminase</shortName>
            <ecNumber evidence="13">3.5.4.26</ecNumber>
        </recommendedName>
        <alternativeName>
            <fullName evidence="13">Riboflavin-specific deaminase</fullName>
        </alternativeName>
    </domain>
    <domain>
        <recommendedName>
            <fullName evidence="13">5-amino-6-(5-phosphoribosylamino)uracil reductase</fullName>
            <ecNumber evidence="13">1.1.1.193</ecNumber>
        </recommendedName>
        <alternativeName>
            <fullName evidence="13">HTP reductase</fullName>
        </alternativeName>
    </domain>
</protein>
<comment type="caution">
    <text evidence="18">The sequence shown here is derived from an EMBL/GenBank/DDBJ whole genome shotgun (WGS) entry which is preliminary data.</text>
</comment>
<evidence type="ECO:0000256" key="15">
    <source>
        <dbReference type="PIRSR" id="PIRSR006769-2"/>
    </source>
</evidence>
<dbReference type="InterPro" id="IPR002125">
    <property type="entry name" value="CMP_dCMP_dom"/>
</dbReference>
<keyword evidence="9 13" id="KW-0862">Zinc</keyword>
<feature type="binding site" evidence="15">
    <location>
        <position position="162"/>
    </location>
    <ligand>
        <name>NADP(+)</name>
        <dbReference type="ChEBI" id="CHEBI:58349"/>
    </ligand>
</feature>
<dbReference type="NCBIfam" id="TIGR00227">
    <property type="entry name" value="ribD_Cterm"/>
    <property type="match status" value="1"/>
</dbReference>
<keyword evidence="8 13" id="KW-0378">Hydrolase</keyword>
<keyword evidence="6 13" id="KW-0686">Riboflavin biosynthesis</keyword>
<comment type="similarity">
    <text evidence="4 13">In the N-terminal section; belongs to the cytidine and deoxycytidylate deaminase family.</text>
</comment>
<evidence type="ECO:0000256" key="2">
    <source>
        <dbReference type="ARBA" id="ARBA00004882"/>
    </source>
</evidence>
<dbReference type="InterPro" id="IPR016193">
    <property type="entry name" value="Cytidine_deaminase-like"/>
</dbReference>
<comment type="catalytic activity">
    <reaction evidence="13">
        <text>5-amino-6-(5-phospho-D-ribitylamino)uracil + NADP(+) = 5-amino-6-(5-phospho-D-ribosylamino)uracil + NADPH + H(+)</text>
        <dbReference type="Rhea" id="RHEA:17845"/>
        <dbReference type="ChEBI" id="CHEBI:15378"/>
        <dbReference type="ChEBI" id="CHEBI:57783"/>
        <dbReference type="ChEBI" id="CHEBI:58349"/>
        <dbReference type="ChEBI" id="CHEBI:58421"/>
        <dbReference type="ChEBI" id="CHEBI:58453"/>
        <dbReference type="EC" id="1.1.1.193"/>
    </reaction>
</comment>
<proteinExistence type="inferred from homology"/>
<dbReference type="FunFam" id="3.40.140.10:FF:000025">
    <property type="entry name" value="Riboflavin biosynthesis protein RibD"/>
    <property type="match status" value="1"/>
</dbReference>
<feature type="active site" description="Proton donor" evidence="14">
    <location>
        <position position="60"/>
    </location>
</feature>
<dbReference type="NCBIfam" id="TIGR00326">
    <property type="entry name" value="eubact_ribD"/>
    <property type="match status" value="1"/>
</dbReference>
<evidence type="ECO:0000256" key="12">
    <source>
        <dbReference type="ARBA" id="ARBA00023268"/>
    </source>
</evidence>
<evidence type="ECO:0000256" key="7">
    <source>
        <dbReference type="ARBA" id="ARBA00022723"/>
    </source>
</evidence>
<dbReference type="SUPFAM" id="SSF53927">
    <property type="entry name" value="Cytidine deaminase-like"/>
    <property type="match status" value="1"/>
</dbReference>
<feature type="binding site" evidence="15">
    <location>
        <position position="204"/>
    </location>
    <ligand>
        <name>NADP(+)</name>
        <dbReference type="ChEBI" id="CHEBI:58349"/>
    </ligand>
</feature>
<dbReference type="InterPro" id="IPR004794">
    <property type="entry name" value="Eubact_RibD"/>
</dbReference>
<evidence type="ECO:0000313" key="18">
    <source>
        <dbReference type="EMBL" id="ODC04283.1"/>
    </source>
</evidence>
<dbReference type="AlphaFoldDB" id="A0A1E2VBH9"/>
<dbReference type="InterPro" id="IPR002734">
    <property type="entry name" value="RibDG_C"/>
</dbReference>
<dbReference type="Proteomes" id="UP000094291">
    <property type="component" value="Unassembled WGS sequence"/>
</dbReference>
<evidence type="ECO:0000256" key="5">
    <source>
        <dbReference type="ARBA" id="ARBA00007417"/>
    </source>
</evidence>
<evidence type="ECO:0000256" key="4">
    <source>
        <dbReference type="ARBA" id="ARBA00005259"/>
    </source>
</evidence>
<dbReference type="PROSITE" id="PS00903">
    <property type="entry name" value="CYT_DCMP_DEAMINASES_1"/>
    <property type="match status" value="1"/>
</dbReference>
<keyword evidence="11 13" id="KW-0560">Oxidoreductase</keyword>
<keyword evidence="19" id="KW-1185">Reference proteome</keyword>
<evidence type="ECO:0000256" key="10">
    <source>
        <dbReference type="ARBA" id="ARBA00022857"/>
    </source>
</evidence>
<dbReference type="EMBL" id="MDTQ01000001">
    <property type="protein sequence ID" value="ODC04283.1"/>
    <property type="molecule type" value="Genomic_DNA"/>
</dbReference>
<dbReference type="GO" id="GO:0050661">
    <property type="term" value="F:NADP binding"/>
    <property type="evidence" value="ECO:0007669"/>
    <property type="project" value="InterPro"/>
</dbReference>
<feature type="binding site" evidence="15">
    <location>
        <position position="215"/>
    </location>
    <ligand>
        <name>substrate</name>
    </ligand>
</feature>
<feature type="binding site" evidence="16">
    <location>
        <position position="83"/>
    </location>
    <ligand>
        <name>Zn(2+)</name>
        <dbReference type="ChEBI" id="CHEBI:29105"/>
        <note>catalytic</note>
    </ligand>
</feature>
<keyword evidence="10 13" id="KW-0521">NADP</keyword>
<evidence type="ECO:0000256" key="8">
    <source>
        <dbReference type="ARBA" id="ARBA00022801"/>
    </source>
</evidence>
<dbReference type="RefSeq" id="WP_068999265.1">
    <property type="nucleotide sequence ID" value="NZ_MDTQ01000001.1"/>
</dbReference>
<feature type="binding site" evidence="15">
    <location>
        <position position="315"/>
    </location>
    <ligand>
        <name>substrate</name>
    </ligand>
</feature>
<feature type="binding site" evidence="15">
    <location>
        <position position="192"/>
    </location>
    <ligand>
        <name>substrate</name>
    </ligand>
</feature>
<dbReference type="InterPro" id="IPR050765">
    <property type="entry name" value="Riboflavin_Biosynth_HTPR"/>
</dbReference>
<feature type="binding site" evidence="15">
    <location>
        <position position="208"/>
    </location>
    <ligand>
        <name>NADP(+)</name>
        <dbReference type="ChEBI" id="CHEBI:58349"/>
    </ligand>
</feature>
<evidence type="ECO:0000259" key="17">
    <source>
        <dbReference type="PROSITE" id="PS51747"/>
    </source>
</evidence>
<evidence type="ECO:0000256" key="6">
    <source>
        <dbReference type="ARBA" id="ARBA00022619"/>
    </source>
</evidence>
<dbReference type="GO" id="GO:0008835">
    <property type="term" value="F:diaminohydroxyphosphoribosylaminopyrimidine deaminase activity"/>
    <property type="evidence" value="ECO:0007669"/>
    <property type="project" value="UniProtKB-EC"/>
</dbReference>
<evidence type="ECO:0000256" key="11">
    <source>
        <dbReference type="ARBA" id="ARBA00023002"/>
    </source>
</evidence>
<feature type="binding site" evidence="15">
    <location>
        <begin position="317"/>
        <end position="323"/>
    </location>
    <ligand>
        <name>NADP(+)</name>
        <dbReference type="ChEBI" id="CHEBI:58349"/>
    </ligand>
</feature>
<dbReference type="SUPFAM" id="SSF53597">
    <property type="entry name" value="Dihydrofolate reductase-like"/>
    <property type="match status" value="1"/>
</dbReference>
<dbReference type="Gene3D" id="3.40.430.10">
    <property type="entry name" value="Dihydrofolate Reductase, subunit A"/>
    <property type="match status" value="1"/>
</dbReference>
<keyword evidence="12" id="KW-0511">Multifunctional enzyme</keyword>
<dbReference type="PANTHER" id="PTHR38011">
    <property type="entry name" value="DIHYDROFOLATE REDUCTASE FAMILY PROTEIN (AFU_ORTHOLOGUE AFUA_8G06820)"/>
    <property type="match status" value="1"/>
</dbReference>
<evidence type="ECO:0000313" key="19">
    <source>
        <dbReference type="Proteomes" id="UP000094291"/>
    </source>
</evidence>
<dbReference type="GO" id="GO:0009231">
    <property type="term" value="P:riboflavin biosynthetic process"/>
    <property type="evidence" value="ECO:0007669"/>
    <property type="project" value="UniProtKB-UniPathway"/>
</dbReference>
<dbReference type="PROSITE" id="PS51747">
    <property type="entry name" value="CYT_DCMP_DEAMINASES_2"/>
    <property type="match status" value="1"/>
</dbReference>
<name>A0A1E2VBH9_9GAMM</name>
<dbReference type="InterPro" id="IPR016192">
    <property type="entry name" value="APOBEC/CMP_deaminase_Zn-bd"/>
</dbReference>
<dbReference type="STRING" id="197479.BFW38_12825"/>
<dbReference type="EC" id="3.5.4.26" evidence="13"/>
<comment type="similarity">
    <text evidence="5 13">In the C-terminal section; belongs to the HTP reductase family.</text>
</comment>
<dbReference type="OrthoDB" id="9800865at2"/>
<dbReference type="PANTHER" id="PTHR38011:SF7">
    <property type="entry name" value="2,5-DIAMINO-6-RIBOSYLAMINO-4(3H)-PYRIMIDINONE 5'-PHOSPHATE REDUCTASE"/>
    <property type="match status" value="1"/>
</dbReference>
<evidence type="ECO:0000256" key="1">
    <source>
        <dbReference type="ARBA" id="ARBA00002151"/>
    </source>
</evidence>
<gene>
    <name evidence="18" type="ORF">BFW38_12825</name>
</gene>
<comment type="pathway">
    <text evidence="3 13">Cofactor biosynthesis; riboflavin biosynthesis; 5-amino-6-(D-ribitylamino)uracil from GTP: step 3/4.</text>
</comment>
<sequence length="401" mass="43083">MRGRRKTPWTPARCMAHAISLARRGRYTTDPNPRVGCVLEKAGRIIGEGWHYRAGEPHAEIHALQAAGGKAHGATAYVTLEPCSHHGRTPPCAEALIQAGVSRVVVGMQDPNPLVAGNGIKRLREAGVDVEVGLLEADAEALNLGFIRRMSEGRPRVCAKLAASLDGRTAMWSGESQWITGASARADVQRLRAASSAIVTGVETVIHDDCALTVRADQLTLPDADEIAQRQPLRVIVDSGLRTPIGARILKQPGTTLIVASQDHAHLDMAARQQALEEAGAEVIVLPAQAQGRVELKGLFEYLAQQRDCNEVLVEAGATLVGACLQAGLLDDIYLYLAPVLLGQSARALFNLPGLERMADKVHLKIHDIRAVGEDWRIQASPVSVAPDMTIEDKGYGTEHN</sequence>
<comment type="function">
    <text evidence="1 13">Converts 2,5-diamino-6-(ribosylamino)-4(3h)-pyrimidinone 5'-phosphate into 5-amino-6-(ribosylamino)-2,4(1h,3h)-pyrimidinedione 5'-phosphate.</text>
</comment>
<comment type="cofactor">
    <cofactor evidence="13 16">
        <name>Zn(2+)</name>
        <dbReference type="ChEBI" id="CHEBI:29105"/>
    </cofactor>
    <text evidence="13 16">Binds 1 zinc ion.</text>
</comment>
<evidence type="ECO:0000256" key="14">
    <source>
        <dbReference type="PIRSR" id="PIRSR006769-1"/>
    </source>
</evidence>
<dbReference type="UniPathway" id="UPA00275">
    <property type="reaction ID" value="UER00401"/>
</dbReference>
<reference evidence="18 19" key="1">
    <citation type="submission" date="2016-08" db="EMBL/GenBank/DDBJ databases">
        <authorList>
            <person name="Seilhamer J.J."/>
        </authorList>
    </citation>
    <scope>NUCLEOTIDE SEQUENCE [LARGE SCALE GENOMIC DNA]</scope>
    <source>
        <strain evidence="18 19">PH27A</strain>
    </source>
</reference>
<feature type="binding site" evidence="15">
    <location>
        <position position="212"/>
    </location>
    <ligand>
        <name>substrate</name>
    </ligand>
</feature>
<dbReference type="CDD" id="cd01284">
    <property type="entry name" value="Riboflavin_deaminase-reductase"/>
    <property type="match status" value="1"/>
</dbReference>
<dbReference type="PIRSF" id="PIRSF006769">
    <property type="entry name" value="RibD"/>
    <property type="match status" value="1"/>
</dbReference>
<evidence type="ECO:0000256" key="13">
    <source>
        <dbReference type="PIRNR" id="PIRNR006769"/>
    </source>
</evidence>
<dbReference type="InterPro" id="IPR024072">
    <property type="entry name" value="DHFR-like_dom_sf"/>
</dbReference>
<comment type="catalytic activity">
    <reaction evidence="13">
        <text>2,5-diamino-6-hydroxy-4-(5-phosphoribosylamino)-pyrimidine + H2O + H(+) = 5-amino-6-(5-phospho-D-ribosylamino)uracil + NH4(+)</text>
        <dbReference type="Rhea" id="RHEA:21868"/>
        <dbReference type="ChEBI" id="CHEBI:15377"/>
        <dbReference type="ChEBI" id="CHEBI:15378"/>
        <dbReference type="ChEBI" id="CHEBI:28938"/>
        <dbReference type="ChEBI" id="CHEBI:58453"/>
        <dbReference type="ChEBI" id="CHEBI:58614"/>
        <dbReference type="EC" id="3.5.4.26"/>
    </reaction>
</comment>
<dbReference type="GO" id="GO:0008270">
    <property type="term" value="F:zinc ion binding"/>
    <property type="evidence" value="ECO:0007669"/>
    <property type="project" value="InterPro"/>
</dbReference>
<dbReference type="Pfam" id="PF01872">
    <property type="entry name" value="RibD_C"/>
    <property type="match status" value="1"/>
</dbReference>
<dbReference type="InterPro" id="IPR011549">
    <property type="entry name" value="RibD_C"/>
</dbReference>
<organism evidence="18 19">
    <name type="scientific">Terasakiispira papahanaumokuakeensis</name>
    <dbReference type="NCBI Taxonomy" id="197479"/>
    <lineage>
        <taxon>Bacteria</taxon>
        <taxon>Pseudomonadati</taxon>
        <taxon>Pseudomonadota</taxon>
        <taxon>Gammaproteobacteria</taxon>
        <taxon>Oceanospirillales</taxon>
        <taxon>Terasakiispira</taxon>
    </lineage>
</organism>
<dbReference type="EC" id="1.1.1.193" evidence="13"/>
<feature type="binding site" evidence="15">
    <location>
        <position position="176"/>
    </location>
    <ligand>
        <name>substrate</name>
    </ligand>
</feature>